<keyword evidence="10" id="KW-1185">Reference proteome</keyword>
<dbReference type="InterPro" id="IPR008104">
    <property type="entry name" value="INFPOTNTIATR"/>
</dbReference>
<dbReference type="Pfam" id="PF01346">
    <property type="entry name" value="FKBP_N"/>
    <property type="match status" value="1"/>
</dbReference>
<comment type="catalytic activity">
    <reaction evidence="1 6 7">
        <text>[protein]-peptidylproline (omega=180) = [protein]-peptidylproline (omega=0)</text>
        <dbReference type="Rhea" id="RHEA:16237"/>
        <dbReference type="Rhea" id="RHEA-COMP:10747"/>
        <dbReference type="Rhea" id="RHEA-COMP:10748"/>
        <dbReference type="ChEBI" id="CHEBI:83833"/>
        <dbReference type="ChEBI" id="CHEBI:83834"/>
        <dbReference type="EC" id="5.2.1.8"/>
    </reaction>
</comment>
<dbReference type="GO" id="GO:0006457">
    <property type="term" value="P:protein folding"/>
    <property type="evidence" value="ECO:0007669"/>
    <property type="project" value="InterPro"/>
</dbReference>
<proteinExistence type="inferred from homology"/>
<dbReference type="EC" id="5.2.1.8" evidence="7"/>
<keyword evidence="5 6" id="KW-0413">Isomerase</keyword>
<keyword evidence="4 6" id="KW-0697">Rotamase</keyword>
<dbReference type="InterPro" id="IPR046357">
    <property type="entry name" value="PPIase_dom_sf"/>
</dbReference>
<dbReference type="Proteomes" id="UP000196573">
    <property type="component" value="Unassembled WGS sequence"/>
</dbReference>
<protein>
    <recommendedName>
        <fullName evidence="7">Peptidyl-prolyl cis-trans isomerase</fullName>
        <ecNumber evidence="7">5.2.1.8</ecNumber>
    </recommendedName>
</protein>
<accession>A0A1X7AJ87</accession>
<evidence type="ECO:0000313" key="10">
    <source>
        <dbReference type="Proteomes" id="UP000196573"/>
    </source>
</evidence>
<gene>
    <name evidence="9" type="primary">mip</name>
    <name evidence="9" type="ORF">EHSB41UT_01981</name>
</gene>
<evidence type="ECO:0000313" key="9">
    <source>
        <dbReference type="EMBL" id="SMA45699.1"/>
    </source>
</evidence>
<dbReference type="PANTHER" id="PTHR43811:SF57">
    <property type="entry name" value="FKBP-TYPE PEPTIDYL-PROLYL CIS-TRANS ISOMERASE FKPA-RELATED"/>
    <property type="match status" value="1"/>
</dbReference>
<evidence type="ECO:0000256" key="4">
    <source>
        <dbReference type="ARBA" id="ARBA00023110"/>
    </source>
</evidence>
<dbReference type="InterPro" id="IPR000774">
    <property type="entry name" value="PPIase_FKBP_N"/>
</dbReference>
<evidence type="ECO:0000256" key="2">
    <source>
        <dbReference type="ARBA" id="ARBA00006577"/>
    </source>
</evidence>
<dbReference type="EMBL" id="FWPT01000004">
    <property type="protein sequence ID" value="SMA45699.1"/>
    <property type="molecule type" value="Genomic_DNA"/>
</dbReference>
<organism evidence="9 10">
    <name type="scientific">Parendozoicomonas haliclonae</name>
    <dbReference type="NCBI Taxonomy" id="1960125"/>
    <lineage>
        <taxon>Bacteria</taxon>
        <taxon>Pseudomonadati</taxon>
        <taxon>Pseudomonadota</taxon>
        <taxon>Gammaproteobacteria</taxon>
        <taxon>Oceanospirillales</taxon>
        <taxon>Endozoicomonadaceae</taxon>
        <taxon>Parendozoicomonas</taxon>
    </lineage>
</organism>
<dbReference type="Pfam" id="PF00254">
    <property type="entry name" value="FKBP_C"/>
    <property type="match status" value="1"/>
</dbReference>
<dbReference type="Gene3D" id="1.10.287.460">
    <property type="entry name" value="Peptidyl-prolyl cis-trans isomerase, FKBP-type, N-terminal domain"/>
    <property type="match status" value="1"/>
</dbReference>
<feature type="domain" description="PPIase FKBP-type" evidence="8">
    <location>
        <begin position="157"/>
        <end position="244"/>
    </location>
</feature>
<dbReference type="PRINTS" id="PR01730">
    <property type="entry name" value="INFPOTNTIATR"/>
</dbReference>
<dbReference type="GO" id="GO:0016020">
    <property type="term" value="C:membrane"/>
    <property type="evidence" value="ECO:0007669"/>
    <property type="project" value="InterPro"/>
</dbReference>
<evidence type="ECO:0000256" key="7">
    <source>
        <dbReference type="RuleBase" id="RU003915"/>
    </source>
</evidence>
<dbReference type="InterPro" id="IPR001179">
    <property type="entry name" value="PPIase_FKBP_dom"/>
</dbReference>
<comment type="similarity">
    <text evidence="2 7">Belongs to the FKBP-type PPIase family.</text>
</comment>
<dbReference type="OrthoDB" id="9814548at2"/>
<evidence type="ECO:0000256" key="1">
    <source>
        <dbReference type="ARBA" id="ARBA00000971"/>
    </source>
</evidence>
<reference evidence="9 10" key="1">
    <citation type="submission" date="2017-03" db="EMBL/GenBank/DDBJ databases">
        <authorList>
            <person name="Afonso C.L."/>
            <person name="Miller P.J."/>
            <person name="Scott M.A."/>
            <person name="Spackman E."/>
            <person name="Goraichik I."/>
            <person name="Dimitrov K.M."/>
            <person name="Suarez D.L."/>
            <person name="Swayne D.E."/>
        </authorList>
    </citation>
    <scope>NUCLEOTIDE SEQUENCE [LARGE SCALE GENOMIC DNA]</scope>
    <source>
        <strain evidence="9">SB41UT1</strain>
    </source>
</reference>
<dbReference type="PROSITE" id="PS50059">
    <property type="entry name" value="FKBP_PPIASE"/>
    <property type="match status" value="1"/>
</dbReference>
<dbReference type="SUPFAM" id="SSF54534">
    <property type="entry name" value="FKBP-like"/>
    <property type="match status" value="1"/>
</dbReference>
<dbReference type="GO" id="GO:0003755">
    <property type="term" value="F:peptidyl-prolyl cis-trans isomerase activity"/>
    <property type="evidence" value="ECO:0007669"/>
    <property type="project" value="UniProtKB-UniRule"/>
</dbReference>
<dbReference type="RefSeq" id="WP_087109354.1">
    <property type="nucleotide sequence ID" value="NZ_CBCSCN010000002.1"/>
</dbReference>
<dbReference type="InterPro" id="IPR036944">
    <property type="entry name" value="PPIase_FKBP_N_sf"/>
</dbReference>
<dbReference type="AlphaFoldDB" id="A0A1X7AJ87"/>
<keyword evidence="3" id="KW-0732">Signal</keyword>
<name>A0A1X7AJ87_9GAMM</name>
<evidence type="ECO:0000256" key="3">
    <source>
        <dbReference type="ARBA" id="ARBA00022729"/>
    </source>
</evidence>
<evidence type="ECO:0000259" key="8">
    <source>
        <dbReference type="PROSITE" id="PS50059"/>
    </source>
</evidence>
<evidence type="ECO:0000256" key="6">
    <source>
        <dbReference type="PROSITE-ProRule" id="PRU00277"/>
    </source>
</evidence>
<evidence type="ECO:0000256" key="5">
    <source>
        <dbReference type="ARBA" id="ARBA00023235"/>
    </source>
</evidence>
<sequence length="249" mass="26743">MKVKLLVIALVLSLGALIAVLLKQEEAPTPAAEVATNTAPVTDAEKLSYSLGALFGTRMAEVYSDLDTNMVVAGISDALADKKLALSEQQMMEIIQKAQMEAAEKRQKEMMEQAQKNADKGAAFLKENGQKSDVVTTDSGLQYKVLSEGKGSKPDVSSEVTVNYEGKLLDGTIFDSSYERGQPATFRVNQVIQGWTEALQGMPEGSVWELYIPSDLAYGPGGAPQGGIGPNELLIFKVELIKVNQKAAN</sequence>
<dbReference type="Gene3D" id="3.10.50.40">
    <property type="match status" value="1"/>
</dbReference>
<dbReference type="PANTHER" id="PTHR43811">
    <property type="entry name" value="FKBP-TYPE PEPTIDYL-PROLYL CIS-TRANS ISOMERASE FKPA"/>
    <property type="match status" value="1"/>
</dbReference>